<keyword evidence="1" id="KW-0812">Transmembrane</keyword>
<feature type="non-terminal residue" evidence="3">
    <location>
        <position position="95"/>
    </location>
</feature>
<feature type="non-terminal residue" evidence="3">
    <location>
        <position position="1"/>
    </location>
</feature>
<accession>A0AAV5V3H0</accession>
<sequence length="95" mass="10130">NLLRMKNRLLILLIFAVGTVEARDGYGLDVMASLVALLIGSCAIIFWCCSCCCNEGKARREDIEAAETAIDAAIAIDAGVEIGCCLCQCMEAVRA</sequence>
<organism evidence="3 4">
    <name type="scientific">Pristionchus fissidentatus</name>
    <dbReference type="NCBI Taxonomy" id="1538716"/>
    <lineage>
        <taxon>Eukaryota</taxon>
        <taxon>Metazoa</taxon>
        <taxon>Ecdysozoa</taxon>
        <taxon>Nematoda</taxon>
        <taxon>Chromadorea</taxon>
        <taxon>Rhabditida</taxon>
        <taxon>Rhabditina</taxon>
        <taxon>Diplogasteromorpha</taxon>
        <taxon>Diplogasteroidea</taxon>
        <taxon>Neodiplogasteridae</taxon>
        <taxon>Pristionchus</taxon>
    </lineage>
</organism>
<proteinExistence type="predicted"/>
<evidence type="ECO:0000313" key="3">
    <source>
        <dbReference type="EMBL" id="GMT13352.1"/>
    </source>
</evidence>
<protein>
    <submittedName>
        <fullName evidence="3">Uncharacterized protein</fullName>
    </submittedName>
</protein>
<dbReference type="EMBL" id="BTSY01000002">
    <property type="protein sequence ID" value="GMT13352.1"/>
    <property type="molecule type" value="Genomic_DNA"/>
</dbReference>
<evidence type="ECO:0000256" key="1">
    <source>
        <dbReference type="SAM" id="Phobius"/>
    </source>
</evidence>
<feature type="chain" id="PRO_5043517925" evidence="2">
    <location>
        <begin position="23"/>
        <end position="95"/>
    </location>
</feature>
<reference evidence="3" key="1">
    <citation type="submission" date="2023-10" db="EMBL/GenBank/DDBJ databases">
        <title>Genome assembly of Pristionchus species.</title>
        <authorList>
            <person name="Yoshida K."/>
            <person name="Sommer R.J."/>
        </authorList>
    </citation>
    <scope>NUCLEOTIDE SEQUENCE</scope>
    <source>
        <strain evidence="3">RS5133</strain>
    </source>
</reference>
<feature type="signal peptide" evidence="2">
    <location>
        <begin position="1"/>
        <end position="22"/>
    </location>
</feature>
<keyword evidence="2" id="KW-0732">Signal</keyword>
<keyword evidence="4" id="KW-1185">Reference proteome</keyword>
<name>A0AAV5V3H0_9BILA</name>
<dbReference type="AlphaFoldDB" id="A0AAV5V3H0"/>
<comment type="caution">
    <text evidence="3">The sequence shown here is derived from an EMBL/GenBank/DDBJ whole genome shotgun (WGS) entry which is preliminary data.</text>
</comment>
<evidence type="ECO:0000313" key="4">
    <source>
        <dbReference type="Proteomes" id="UP001432322"/>
    </source>
</evidence>
<keyword evidence="1" id="KW-1133">Transmembrane helix</keyword>
<dbReference type="Proteomes" id="UP001432322">
    <property type="component" value="Unassembled WGS sequence"/>
</dbReference>
<evidence type="ECO:0000256" key="2">
    <source>
        <dbReference type="SAM" id="SignalP"/>
    </source>
</evidence>
<feature type="transmembrane region" description="Helical" evidence="1">
    <location>
        <begin position="32"/>
        <end position="53"/>
    </location>
</feature>
<gene>
    <name evidence="3" type="ORF">PFISCL1PPCAC_4649</name>
</gene>
<keyword evidence="1" id="KW-0472">Membrane</keyword>